<organism evidence="1 2">
    <name type="scientific">Pleurodeles waltl</name>
    <name type="common">Iberian ribbed newt</name>
    <dbReference type="NCBI Taxonomy" id="8319"/>
    <lineage>
        <taxon>Eukaryota</taxon>
        <taxon>Metazoa</taxon>
        <taxon>Chordata</taxon>
        <taxon>Craniata</taxon>
        <taxon>Vertebrata</taxon>
        <taxon>Euteleostomi</taxon>
        <taxon>Amphibia</taxon>
        <taxon>Batrachia</taxon>
        <taxon>Caudata</taxon>
        <taxon>Salamandroidea</taxon>
        <taxon>Salamandridae</taxon>
        <taxon>Pleurodelinae</taxon>
        <taxon>Pleurodeles</taxon>
    </lineage>
</organism>
<sequence>MRAITSVGRCSACASPGVTVHLSRGLLCACTYKSHRAPVQGAAVRVHAQESPCTCPGGCCARPRESPCTCPGGCCARARTRVTVHLSRGLLCACTYRSHRAPVPGAAVRVPGSHRAPVQGAAVRVHAQESPCTCPGGCCARARTGVTVHLSRGLLCASPGVTVHLSRGLLCACTYKSHRTPVPGAAVRVPGSHRAPVPGAAVRVPGSHRAPVPGAAAPVPGAAVREHAQESPCTCPGGCCARARTRVTVHLSRGLLCACTYRSHRAPVPGAAVRVPGSHRAPVPGAAVREHAQESPCTCPGGCCARARTGVTVHLSRGLLCASPGVTVHLSRGLLCASTHKSHRAPVPGAAVRVHVQESPCTCPGGCCARPRESPCTCPGGCCARARTRVTVHLSRGLLCACTYKSHRAPVPGAAVREHAQESPCTCPGGCCARPRESPCTCPGGCCARARTRVTVHLSRGLLCASTHKSHRAPVPGAAVREHAQESPCTCPGGCCARARTRVTVHLSRGLLCASPGVTVHLSRGLLCACTHKSHRAPVPGAAVREHAQESPCTCPGGCCARARTRVTVHLSRGLLCASTHKRAQPLQCKSSW</sequence>
<accession>A0AAV7UZP4</accession>
<proteinExistence type="predicted"/>
<dbReference type="Proteomes" id="UP001066276">
    <property type="component" value="Chromosome 2_2"/>
</dbReference>
<keyword evidence="2" id="KW-1185">Reference proteome</keyword>
<comment type="caution">
    <text evidence="1">The sequence shown here is derived from an EMBL/GenBank/DDBJ whole genome shotgun (WGS) entry which is preliminary data.</text>
</comment>
<name>A0AAV7UZP4_PLEWA</name>
<dbReference type="EMBL" id="JANPWB010000004">
    <property type="protein sequence ID" value="KAJ1194557.1"/>
    <property type="molecule type" value="Genomic_DNA"/>
</dbReference>
<dbReference type="AlphaFoldDB" id="A0AAV7UZP4"/>
<protein>
    <submittedName>
        <fullName evidence="1">Uncharacterized protein</fullName>
    </submittedName>
</protein>
<evidence type="ECO:0000313" key="1">
    <source>
        <dbReference type="EMBL" id="KAJ1194557.1"/>
    </source>
</evidence>
<gene>
    <name evidence="1" type="ORF">NDU88_003845</name>
</gene>
<reference evidence="1" key="1">
    <citation type="journal article" date="2022" name="bioRxiv">
        <title>Sequencing and chromosome-scale assembly of the giantPleurodeles waltlgenome.</title>
        <authorList>
            <person name="Brown T."/>
            <person name="Elewa A."/>
            <person name="Iarovenko S."/>
            <person name="Subramanian E."/>
            <person name="Araus A.J."/>
            <person name="Petzold A."/>
            <person name="Susuki M."/>
            <person name="Suzuki K.-i.T."/>
            <person name="Hayashi T."/>
            <person name="Toyoda A."/>
            <person name="Oliveira C."/>
            <person name="Osipova E."/>
            <person name="Leigh N.D."/>
            <person name="Simon A."/>
            <person name="Yun M.H."/>
        </authorList>
    </citation>
    <scope>NUCLEOTIDE SEQUENCE</scope>
    <source>
        <strain evidence="1">20211129_DDA</strain>
        <tissue evidence="1">Liver</tissue>
    </source>
</reference>
<evidence type="ECO:0000313" key="2">
    <source>
        <dbReference type="Proteomes" id="UP001066276"/>
    </source>
</evidence>